<organism evidence="1 2">
    <name type="scientific">Lysinibacillus macroides</name>
    <dbReference type="NCBI Taxonomy" id="33935"/>
    <lineage>
        <taxon>Bacteria</taxon>
        <taxon>Bacillati</taxon>
        <taxon>Bacillota</taxon>
        <taxon>Bacilli</taxon>
        <taxon>Bacillales</taxon>
        <taxon>Bacillaceae</taxon>
        <taxon>Lysinibacillus</taxon>
    </lineage>
</organism>
<dbReference type="EMBL" id="LGCI01000004">
    <property type="protein sequence ID" value="KOY83723.1"/>
    <property type="molecule type" value="Genomic_DNA"/>
</dbReference>
<dbReference type="PATRIC" id="fig|33935.3.peg.1668"/>
<evidence type="ECO:0000313" key="1">
    <source>
        <dbReference type="EMBL" id="KOY83723.1"/>
    </source>
</evidence>
<keyword evidence="2" id="KW-1185">Reference proteome</keyword>
<dbReference type="Proteomes" id="UP000037977">
    <property type="component" value="Unassembled WGS sequence"/>
</dbReference>
<reference evidence="1 2" key="1">
    <citation type="submission" date="2015-07" db="EMBL/GenBank/DDBJ databases">
        <title>Genome sequencing project for genomic taxonomy and phylogenomics of Bacillus-like bacteria.</title>
        <authorList>
            <person name="Liu B."/>
            <person name="Wang J."/>
            <person name="Zhu Y."/>
            <person name="Liu G."/>
            <person name="Chen Q."/>
            <person name="Chen Z."/>
            <person name="Che J."/>
            <person name="Ge C."/>
            <person name="Shi H."/>
            <person name="Pan Z."/>
            <person name="Liu X."/>
        </authorList>
    </citation>
    <scope>NUCLEOTIDE SEQUENCE [LARGE SCALE GENOMIC DNA]</scope>
    <source>
        <strain evidence="1 2">DSM 54</strain>
    </source>
</reference>
<gene>
    <name evidence="1" type="ORF">ADM90_02960</name>
</gene>
<dbReference type="AlphaFoldDB" id="A0A0M9DMM1"/>
<sequence>MSEQAWAPIILEAANSYISKRLEALPDEETSFSFERNEIENHLVSVLKEAPRGAIVGALNRFLKVENGIERIKRGTYMAHSSKSPMRISKDILKESIDYLQQQILGVTAHEGTGLTEMDIEMIEGISLAIKQLKSALIEIEKIEQLD</sequence>
<comment type="caution">
    <text evidence="1">The sequence shown here is derived from an EMBL/GenBank/DDBJ whole genome shotgun (WGS) entry which is preliminary data.</text>
</comment>
<accession>A0A0M9DMM1</accession>
<dbReference type="RefSeq" id="WP_053993576.1">
    <property type="nucleotide sequence ID" value="NZ_LGCI01000004.1"/>
</dbReference>
<protein>
    <submittedName>
        <fullName evidence="1">Uncharacterized protein</fullName>
    </submittedName>
</protein>
<name>A0A0M9DMM1_9BACI</name>
<proteinExistence type="predicted"/>
<evidence type="ECO:0000313" key="2">
    <source>
        <dbReference type="Proteomes" id="UP000037977"/>
    </source>
</evidence>